<name>A0A0M4MHL3_9SPHN</name>
<feature type="transmembrane region" description="Helical" evidence="1">
    <location>
        <begin position="21"/>
        <end position="39"/>
    </location>
</feature>
<organism evidence="2 3">
    <name type="scientific">Altererythrobacter epoxidivorans</name>
    <dbReference type="NCBI Taxonomy" id="361183"/>
    <lineage>
        <taxon>Bacteria</taxon>
        <taxon>Pseudomonadati</taxon>
        <taxon>Pseudomonadota</taxon>
        <taxon>Alphaproteobacteria</taxon>
        <taxon>Sphingomonadales</taxon>
        <taxon>Erythrobacteraceae</taxon>
        <taxon>Altererythrobacter</taxon>
    </lineage>
</organism>
<accession>A0A0M4MHL3</accession>
<sequence>MAHKFAARLPAEAHLTKAGRVVFLLLYTLYGAGAASAAYRHTATLSVQPASLGEQAFVIHDASRLTSRNRERKLYLVGPDSDWDRVVQSTSRNLHERYSVEANKDRDCIQLEVMQGRFGLEFVRRDPVFEEAILPGCSFGRE</sequence>
<dbReference type="Proteomes" id="UP000057938">
    <property type="component" value="Chromosome"/>
</dbReference>
<evidence type="ECO:0000313" key="3">
    <source>
        <dbReference type="Proteomes" id="UP000057938"/>
    </source>
</evidence>
<gene>
    <name evidence="2" type="ORF">AMC99_01765</name>
</gene>
<keyword evidence="1" id="KW-0472">Membrane</keyword>
<keyword evidence="1" id="KW-0812">Transmembrane</keyword>
<reference evidence="2 3" key="1">
    <citation type="submission" date="2015-09" db="EMBL/GenBank/DDBJ databases">
        <title>Complete genome sequence of a benzo[a]pyrene-degrading bacterium Altererythrobacter epoxidivorans CGMCC 1.7731T.</title>
        <authorList>
            <person name="Li Z."/>
            <person name="Cheng H."/>
            <person name="Huo Y."/>
            <person name="Xu X."/>
        </authorList>
    </citation>
    <scope>NUCLEOTIDE SEQUENCE [LARGE SCALE GENOMIC DNA]</scope>
    <source>
        <strain evidence="2 3">CGMCC 1.7731</strain>
    </source>
</reference>
<protein>
    <submittedName>
        <fullName evidence="2">Uncharacterized protein</fullName>
    </submittedName>
</protein>
<keyword evidence="1" id="KW-1133">Transmembrane helix</keyword>
<keyword evidence="3" id="KW-1185">Reference proteome</keyword>
<evidence type="ECO:0000256" key="1">
    <source>
        <dbReference type="SAM" id="Phobius"/>
    </source>
</evidence>
<dbReference type="AlphaFoldDB" id="A0A0M4MHL3"/>
<dbReference type="EMBL" id="CP012669">
    <property type="protein sequence ID" value="ALE17055.1"/>
    <property type="molecule type" value="Genomic_DNA"/>
</dbReference>
<dbReference type="KEGG" id="aep:AMC99_01765"/>
<evidence type="ECO:0000313" key="2">
    <source>
        <dbReference type="EMBL" id="ALE17055.1"/>
    </source>
</evidence>
<proteinExistence type="predicted"/>
<dbReference type="PATRIC" id="fig|361183.4.peg.1735"/>